<organism evidence="2 3">
    <name type="scientific">Faecalitalea cylindroides</name>
    <dbReference type="NCBI Taxonomy" id="39483"/>
    <lineage>
        <taxon>Bacteria</taxon>
        <taxon>Bacillati</taxon>
        <taxon>Bacillota</taxon>
        <taxon>Erysipelotrichia</taxon>
        <taxon>Erysipelotrichales</taxon>
        <taxon>Erysipelotrichaceae</taxon>
        <taxon>Faecalitalea</taxon>
    </lineage>
</organism>
<dbReference type="EMBL" id="NFKM01000001">
    <property type="protein sequence ID" value="OUP61856.1"/>
    <property type="molecule type" value="Genomic_DNA"/>
</dbReference>
<keyword evidence="3" id="KW-1185">Reference proteome</keyword>
<keyword evidence="1" id="KW-0812">Transmembrane</keyword>
<accession>A0A1Y4LZ23</accession>
<keyword evidence="1" id="KW-0472">Membrane</keyword>
<comment type="caution">
    <text evidence="2">The sequence shown here is derived from an EMBL/GenBank/DDBJ whole genome shotgun (WGS) entry which is preliminary data.</text>
</comment>
<proteinExistence type="predicted"/>
<reference evidence="3" key="1">
    <citation type="submission" date="2017-04" db="EMBL/GenBank/DDBJ databases">
        <title>Function of individual gut microbiota members based on whole genome sequencing of pure cultures obtained from chicken caecum.</title>
        <authorList>
            <person name="Medvecky M."/>
            <person name="Cejkova D."/>
            <person name="Polansky O."/>
            <person name="Karasova D."/>
            <person name="Kubasova T."/>
            <person name="Cizek A."/>
            <person name="Rychlik I."/>
        </authorList>
    </citation>
    <scope>NUCLEOTIDE SEQUENCE [LARGE SCALE GENOMIC DNA]</scope>
    <source>
        <strain evidence="3">An178</strain>
    </source>
</reference>
<protein>
    <submittedName>
        <fullName evidence="2">Uncharacterized protein</fullName>
    </submittedName>
</protein>
<evidence type="ECO:0000256" key="1">
    <source>
        <dbReference type="SAM" id="Phobius"/>
    </source>
</evidence>
<evidence type="ECO:0000313" key="2">
    <source>
        <dbReference type="EMBL" id="OUP61856.1"/>
    </source>
</evidence>
<dbReference type="Proteomes" id="UP000195447">
    <property type="component" value="Unassembled WGS sequence"/>
</dbReference>
<evidence type="ECO:0000313" key="3">
    <source>
        <dbReference type="Proteomes" id="UP000195447"/>
    </source>
</evidence>
<dbReference type="AlphaFoldDB" id="A0A1Y4LZ23"/>
<name>A0A1Y4LZ23_9FIRM</name>
<feature type="transmembrane region" description="Helical" evidence="1">
    <location>
        <begin position="37"/>
        <end position="54"/>
    </location>
</feature>
<gene>
    <name evidence="2" type="ORF">B5F14_00230</name>
</gene>
<keyword evidence="1" id="KW-1133">Transmembrane helix</keyword>
<feature type="transmembrane region" description="Helical" evidence="1">
    <location>
        <begin position="60"/>
        <end position="81"/>
    </location>
</feature>
<sequence length="89" mass="11010">MSLILKILIFSICVFIYIKYFDYLNRREDKYLKTKHMIARIMLVFFSFYILFLANSWQDVLWYGFGLVSLTLIVMIVYLFMKWYTNQYQ</sequence>
<feature type="transmembrane region" description="Helical" evidence="1">
    <location>
        <begin position="6"/>
        <end position="25"/>
    </location>
</feature>